<dbReference type="KEGG" id="atl:Athai_20030"/>
<comment type="subcellular location">
    <subcellularLocation>
        <location evidence="1">Membrane</location>
        <topology evidence="1">Multi-pass membrane protein</topology>
    </subcellularLocation>
</comment>
<name>A0A7R7DMP4_9ACTN</name>
<reference evidence="8 9" key="1">
    <citation type="submission" date="2020-08" db="EMBL/GenBank/DDBJ databases">
        <title>Whole genome shotgun sequence of Actinocatenispora thailandica NBRC 105041.</title>
        <authorList>
            <person name="Komaki H."/>
            <person name="Tamura T."/>
        </authorList>
    </citation>
    <scope>NUCLEOTIDE SEQUENCE [LARGE SCALE GENOMIC DNA]</scope>
    <source>
        <strain evidence="8 9">NBRC 105041</strain>
    </source>
</reference>
<keyword evidence="4 6" id="KW-0472">Membrane</keyword>
<dbReference type="Pfam" id="PF01061">
    <property type="entry name" value="ABC2_membrane"/>
    <property type="match status" value="1"/>
</dbReference>
<dbReference type="PANTHER" id="PTHR43229:SF3">
    <property type="entry name" value="ABC-TYPE MULTIDRUG TRANSPORT SYSTEM, PERMEASE COMPONENT"/>
    <property type="match status" value="1"/>
</dbReference>
<evidence type="ECO:0000313" key="9">
    <source>
        <dbReference type="Proteomes" id="UP000611640"/>
    </source>
</evidence>
<evidence type="ECO:0000256" key="2">
    <source>
        <dbReference type="ARBA" id="ARBA00022692"/>
    </source>
</evidence>
<dbReference type="GO" id="GO:0016020">
    <property type="term" value="C:membrane"/>
    <property type="evidence" value="ECO:0007669"/>
    <property type="project" value="UniProtKB-SubCell"/>
</dbReference>
<evidence type="ECO:0000256" key="6">
    <source>
        <dbReference type="SAM" id="Phobius"/>
    </source>
</evidence>
<dbReference type="Proteomes" id="UP000611640">
    <property type="component" value="Chromosome"/>
</dbReference>
<evidence type="ECO:0000256" key="4">
    <source>
        <dbReference type="ARBA" id="ARBA00023136"/>
    </source>
</evidence>
<evidence type="ECO:0000256" key="1">
    <source>
        <dbReference type="ARBA" id="ARBA00004141"/>
    </source>
</evidence>
<dbReference type="AlphaFoldDB" id="A0A7R7DMP4"/>
<feature type="transmembrane region" description="Helical" evidence="6">
    <location>
        <begin position="101"/>
        <end position="125"/>
    </location>
</feature>
<dbReference type="RefSeq" id="WP_203961225.1">
    <property type="nucleotide sequence ID" value="NZ_AP023355.1"/>
</dbReference>
<protein>
    <recommendedName>
        <fullName evidence="7">ABC-2 type transporter transmembrane domain-containing protein</fullName>
    </recommendedName>
</protein>
<keyword evidence="3 6" id="KW-1133">Transmembrane helix</keyword>
<feature type="transmembrane region" description="Helical" evidence="6">
    <location>
        <begin position="59"/>
        <end position="81"/>
    </location>
</feature>
<evidence type="ECO:0000256" key="3">
    <source>
        <dbReference type="ARBA" id="ARBA00022989"/>
    </source>
</evidence>
<evidence type="ECO:0000256" key="5">
    <source>
        <dbReference type="SAM" id="MobiDB-lite"/>
    </source>
</evidence>
<dbReference type="InterPro" id="IPR051784">
    <property type="entry name" value="Nod_factor_ABC_transporter"/>
</dbReference>
<keyword evidence="2 6" id="KW-0812">Transmembrane</keyword>
<evidence type="ECO:0000313" key="8">
    <source>
        <dbReference type="EMBL" id="BCJ34500.1"/>
    </source>
</evidence>
<sequence length="308" mass="32390">MSLPDRLHRVGVLLRHNLVLVARDPGHLIAYLVMPMVLMAVQAPLYQRALRGVAGTTQVVSGMLVMFSLLALSIVGNAVLAERTWRTWDRLRATPAGAGELMVGKAAAVFAVLLLQQLVLLGFGAGVLRLRLGPHPVLLAVPVLCWGAALLAGGAALAVLVRGHGQLSAACDVGGLLLAGLGGALAPLSAMPGWARAVAPVSPGTGRWAGCAPRWPVTPARRYETPRYCSAWHSPPASSSRCGCGAAGPAPPCCDPRAHPRRERAQCRPDRSDPPRSERDRWVRPPAATRRESSGNRRSCPGCAGGGR</sequence>
<feature type="compositionally biased region" description="Basic and acidic residues" evidence="5">
    <location>
        <begin position="263"/>
        <end position="295"/>
    </location>
</feature>
<feature type="transmembrane region" description="Helical" evidence="6">
    <location>
        <begin position="167"/>
        <end position="186"/>
    </location>
</feature>
<feature type="region of interest" description="Disordered" evidence="5">
    <location>
        <begin position="255"/>
        <end position="308"/>
    </location>
</feature>
<dbReference type="EMBL" id="AP023355">
    <property type="protein sequence ID" value="BCJ34500.1"/>
    <property type="molecule type" value="Genomic_DNA"/>
</dbReference>
<gene>
    <name evidence="8" type="ORF">Athai_20030</name>
</gene>
<dbReference type="GO" id="GO:0140359">
    <property type="term" value="F:ABC-type transporter activity"/>
    <property type="evidence" value="ECO:0007669"/>
    <property type="project" value="InterPro"/>
</dbReference>
<dbReference type="InterPro" id="IPR013525">
    <property type="entry name" value="ABC2_TM"/>
</dbReference>
<accession>A0A7R7DMP4</accession>
<proteinExistence type="predicted"/>
<keyword evidence="9" id="KW-1185">Reference proteome</keyword>
<feature type="domain" description="ABC-2 type transporter transmembrane" evidence="7">
    <location>
        <begin position="10"/>
        <end position="204"/>
    </location>
</feature>
<feature type="transmembrane region" description="Helical" evidence="6">
    <location>
        <begin position="28"/>
        <end position="47"/>
    </location>
</feature>
<feature type="transmembrane region" description="Helical" evidence="6">
    <location>
        <begin position="137"/>
        <end position="161"/>
    </location>
</feature>
<organism evidence="8 9">
    <name type="scientific">Actinocatenispora thailandica</name>
    <dbReference type="NCBI Taxonomy" id="227318"/>
    <lineage>
        <taxon>Bacteria</taxon>
        <taxon>Bacillati</taxon>
        <taxon>Actinomycetota</taxon>
        <taxon>Actinomycetes</taxon>
        <taxon>Micromonosporales</taxon>
        <taxon>Micromonosporaceae</taxon>
        <taxon>Actinocatenispora</taxon>
    </lineage>
</organism>
<evidence type="ECO:0000259" key="7">
    <source>
        <dbReference type="Pfam" id="PF01061"/>
    </source>
</evidence>
<dbReference type="PANTHER" id="PTHR43229">
    <property type="entry name" value="NODULATION PROTEIN J"/>
    <property type="match status" value="1"/>
</dbReference>